<proteinExistence type="predicted"/>
<evidence type="ECO:0000313" key="2">
    <source>
        <dbReference type="Proteomes" id="UP001485301"/>
    </source>
</evidence>
<organism evidence="1 2">
    <name type="scientific">Sphingobacterium thalpophilum</name>
    <dbReference type="NCBI Taxonomy" id="259"/>
    <lineage>
        <taxon>Bacteria</taxon>
        <taxon>Pseudomonadati</taxon>
        <taxon>Bacteroidota</taxon>
        <taxon>Sphingobacteriia</taxon>
        <taxon>Sphingobacteriales</taxon>
        <taxon>Sphingobacteriaceae</taxon>
        <taxon>Sphingobacterium</taxon>
    </lineage>
</organism>
<gene>
    <name evidence="1" type="ORF">AACH28_05590</name>
</gene>
<sequence length="127" mass="15026">MRSFVIFRFKFNPWQQLKPLYSKTDTLPKVVYKDLDERPLPKIEMQGRTYLGDAMRSLKPEEVQSIDVDKTRQVMLVELKPGYHPVLMSLSDIKKKYTNLNMQYSRLKITLYSAIQMKFLSMKAILC</sequence>
<protein>
    <submittedName>
        <fullName evidence="1">Uncharacterized protein</fullName>
    </submittedName>
</protein>
<accession>A0ACD5C597</accession>
<name>A0ACD5C597_9SPHI</name>
<evidence type="ECO:0000313" key="1">
    <source>
        <dbReference type="EMBL" id="WZN57010.1"/>
    </source>
</evidence>
<dbReference type="Proteomes" id="UP001485301">
    <property type="component" value="Chromosome"/>
</dbReference>
<keyword evidence="2" id="KW-1185">Reference proteome</keyword>
<dbReference type="EMBL" id="CP151087">
    <property type="protein sequence ID" value="WZN57010.1"/>
    <property type="molecule type" value="Genomic_DNA"/>
</dbReference>
<reference evidence="1" key="1">
    <citation type="submission" date="2024-04" db="EMBL/GenBank/DDBJ databases">
        <title>Complete genome sequence of Sphingobacterium thalpophiium BAA-1094.</title>
        <authorList>
            <person name="Adaikpoh B.I."/>
        </authorList>
    </citation>
    <scope>NUCLEOTIDE SEQUENCE</scope>
    <source>
        <strain evidence="1">BAA-1094</strain>
    </source>
</reference>